<evidence type="ECO:0000259" key="10">
    <source>
        <dbReference type="Pfam" id="PF20258"/>
    </source>
</evidence>
<keyword evidence="1 9" id="KW-0820">tRNA-binding</keyword>
<keyword evidence="6 9" id="KW-0694">RNA-binding</keyword>
<feature type="domain" description="tRNA-specific 2-thiouridylase MnmA-like central" evidence="11">
    <location>
        <begin position="196"/>
        <end position="256"/>
    </location>
</feature>
<name>A0A9D1DYL1_9FIRM</name>
<organism evidence="12 13">
    <name type="scientific">Candidatus Faecivivens stercoravium</name>
    <dbReference type="NCBI Taxonomy" id="2840803"/>
    <lineage>
        <taxon>Bacteria</taxon>
        <taxon>Bacillati</taxon>
        <taxon>Bacillota</taxon>
        <taxon>Clostridia</taxon>
        <taxon>Eubacteriales</taxon>
        <taxon>Oscillospiraceae</taxon>
        <taxon>Oscillospiraceae incertae sedis</taxon>
        <taxon>Candidatus Faecivivens</taxon>
    </lineage>
</organism>
<dbReference type="NCBIfam" id="NF001138">
    <property type="entry name" value="PRK00143.1"/>
    <property type="match status" value="1"/>
</dbReference>
<evidence type="ECO:0000256" key="3">
    <source>
        <dbReference type="ARBA" id="ARBA00022694"/>
    </source>
</evidence>
<accession>A0A9D1DYL1</accession>
<comment type="caution">
    <text evidence="12">The sequence shown here is derived from an EMBL/GenBank/DDBJ whole genome shotgun (WGS) entry which is preliminary data.</text>
</comment>
<dbReference type="Gene3D" id="2.40.30.10">
    <property type="entry name" value="Translation factors"/>
    <property type="match status" value="1"/>
</dbReference>
<dbReference type="GO" id="GO:0002143">
    <property type="term" value="P:tRNA wobble position uridine thiolation"/>
    <property type="evidence" value="ECO:0007669"/>
    <property type="project" value="TreeGrafter"/>
</dbReference>
<dbReference type="Pfam" id="PF03054">
    <property type="entry name" value="tRNA_Me_trans"/>
    <property type="match status" value="1"/>
</dbReference>
<reference evidence="12" key="2">
    <citation type="journal article" date="2021" name="PeerJ">
        <title>Extensive microbial diversity within the chicken gut microbiome revealed by metagenomics and culture.</title>
        <authorList>
            <person name="Gilroy R."/>
            <person name="Ravi A."/>
            <person name="Getino M."/>
            <person name="Pursley I."/>
            <person name="Horton D.L."/>
            <person name="Alikhan N.F."/>
            <person name="Baker D."/>
            <person name="Gharbi K."/>
            <person name="Hall N."/>
            <person name="Watson M."/>
            <person name="Adriaenssens E.M."/>
            <person name="Foster-Nyarko E."/>
            <person name="Jarju S."/>
            <person name="Secka A."/>
            <person name="Antonio M."/>
            <person name="Oren A."/>
            <person name="Chaudhuri R.R."/>
            <person name="La Ragione R."/>
            <person name="Hildebrand F."/>
            <person name="Pallen M.J."/>
        </authorList>
    </citation>
    <scope>NUCLEOTIDE SEQUENCE</scope>
    <source>
        <strain evidence="12">CHK189-12415</strain>
    </source>
</reference>
<dbReference type="InterPro" id="IPR023382">
    <property type="entry name" value="MnmA-like_central_sf"/>
</dbReference>
<evidence type="ECO:0000256" key="2">
    <source>
        <dbReference type="ARBA" id="ARBA00022679"/>
    </source>
</evidence>
<evidence type="ECO:0000256" key="6">
    <source>
        <dbReference type="ARBA" id="ARBA00022884"/>
    </source>
</evidence>
<dbReference type="AlphaFoldDB" id="A0A9D1DYL1"/>
<dbReference type="Proteomes" id="UP000824241">
    <property type="component" value="Unassembled WGS sequence"/>
</dbReference>
<dbReference type="InterPro" id="IPR014729">
    <property type="entry name" value="Rossmann-like_a/b/a_fold"/>
</dbReference>
<comment type="similarity">
    <text evidence="9">Belongs to the MnmA/TRMU family.</text>
</comment>
<feature type="active site" description="Cysteine persulfide intermediate" evidence="9">
    <location>
        <position position="186"/>
    </location>
</feature>
<dbReference type="Pfam" id="PF20258">
    <property type="entry name" value="tRNA_Me_trans_C"/>
    <property type="match status" value="1"/>
</dbReference>
<evidence type="ECO:0000256" key="5">
    <source>
        <dbReference type="ARBA" id="ARBA00022840"/>
    </source>
</evidence>
<dbReference type="PANTHER" id="PTHR11933:SF5">
    <property type="entry name" value="MITOCHONDRIAL TRNA-SPECIFIC 2-THIOURIDYLASE 1"/>
    <property type="match status" value="1"/>
</dbReference>
<dbReference type="PANTHER" id="PTHR11933">
    <property type="entry name" value="TRNA 5-METHYLAMINOMETHYL-2-THIOURIDYLATE -METHYLTRANSFERASE"/>
    <property type="match status" value="1"/>
</dbReference>
<feature type="site" description="Interaction with tRNA" evidence="9">
    <location>
        <position position="115"/>
    </location>
</feature>
<dbReference type="GO" id="GO:0000049">
    <property type="term" value="F:tRNA binding"/>
    <property type="evidence" value="ECO:0007669"/>
    <property type="project" value="UniProtKB-KW"/>
</dbReference>
<evidence type="ECO:0000256" key="4">
    <source>
        <dbReference type="ARBA" id="ARBA00022741"/>
    </source>
</evidence>
<dbReference type="Gene3D" id="2.30.30.280">
    <property type="entry name" value="Adenine nucleotide alpha hydrolases-like domains"/>
    <property type="match status" value="1"/>
</dbReference>
<dbReference type="InterPro" id="IPR046885">
    <property type="entry name" value="MnmA-like_C"/>
</dbReference>
<evidence type="ECO:0000259" key="11">
    <source>
        <dbReference type="Pfam" id="PF20259"/>
    </source>
</evidence>
<feature type="binding site" evidence="9">
    <location>
        <begin position="8"/>
        <end position="15"/>
    </location>
    <ligand>
        <name>ATP</name>
        <dbReference type="ChEBI" id="CHEBI:30616"/>
    </ligand>
</feature>
<feature type="region of interest" description="Interaction with tRNA" evidence="9">
    <location>
        <begin position="136"/>
        <end position="138"/>
    </location>
</feature>
<feature type="site" description="Interaction with tRNA" evidence="9">
    <location>
        <position position="324"/>
    </location>
</feature>
<dbReference type="InterPro" id="IPR004506">
    <property type="entry name" value="MnmA-like"/>
</dbReference>
<reference evidence="12" key="1">
    <citation type="submission" date="2020-10" db="EMBL/GenBank/DDBJ databases">
        <authorList>
            <person name="Gilroy R."/>
        </authorList>
    </citation>
    <scope>NUCLEOTIDE SEQUENCE</scope>
    <source>
        <strain evidence="12">CHK189-12415</strain>
    </source>
</reference>
<protein>
    <recommendedName>
        <fullName evidence="9">tRNA-specific 2-thiouridylase MnmA</fullName>
        <ecNumber evidence="9">2.8.1.13</ecNumber>
    </recommendedName>
</protein>
<evidence type="ECO:0000256" key="7">
    <source>
        <dbReference type="ARBA" id="ARBA00023157"/>
    </source>
</evidence>
<dbReference type="NCBIfam" id="TIGR00420">
    <property type="entry name" value="trmU"/>
    <property type="match status" value="1"/>
</dbReference>
<feature type="active site" description="Nucleophile" evidence="9">
    <location>
        <position position="90"/>
    </location>
</feature>
<feature type="binding site" evidence="9">
    <location>
        <position position="114"/>
    </location>
    <ligand>
        <name>ATP</name>
        <dbReference type="ChEBI" id="CHEBI:30616"/>
    </ligand>
</feature>
<dbReference type="Gene3D" id="3.40.50.620">
    <property type="entry name" value="HUPs"/>
    <property type="match status" value="1"/>
</dbReference>
<comment type="caution">
    <text evidence="9">Lacks conserved residue(s) required for the propagation of feature annotation.</text>
</comment>
<evidence type="ECO:0000313" key="13">
    <source>
        <dbReference type="Proteomes" id="UP000824241"/>
    </source>
</evidence>
<keyword evidence="4 9" id="KW-0547">Nucleotide-binding</keyword>
<dbReference type="SUPFAM" id="SSF52402">
    <property type="entry name" value="Adenine nucleotide alpha hydrolases-like"/>
    <property type="match status" value="1"/>
</dbReference>
<dbReference type="GO" id="GO:0005737">
    <property type="term" value="C:cytoplasm"/>
    <property type="evidence" value="ECO:0007669"/>
    <property type="project" value="UniProtKB-SubCell"/>
</dbReference>
<evidence type="ECO:0000256" key="9">
    <source>
        <dbReference type="HAMAP-Rule" id="MF_00144"/>
    </source>
</evidence>
<dbReference type="EMBL" id="DVHA01000268">
    <property type="protein sequence ID" value="HIR61544.1"/>
    <property type="molecule type" value="Genomic_DNA"/>
</dbReference>
<dbReference type="GO" id="GO:0103016">
    <property type="term" value="F:tRNA-uridine 2-sulfurtransferase activity"/>
    <property type="evidence" value="ECO:0007669"/>
    <property type="project" value="UniProtKB-EC"/>
</dbReference>
<dbReference type="HAMAP" id="MF_00144">
    <property type="entry name" value="tRNA_thiouridyl_MnmA"/>
    <property type="match status" value="1"/>
</dbReference>
<dbReference type="CDD" id="cd01998">
    <property type="entry name" value="MnmA_TRMU-like"/>
    <property type="match status" value="1"/>
</dbReference>
<keyword evidence="3 9" id="KW-0819">tRNA processing</keyword>
<evidence type="ECO:0000256" key="1">
    <source>
        <dbReference type="ARBA" id="ARBA00022555"/>
    </source>
</evidence>
<keyword evidence="5 9" id="KW-0067">ATP-binding</keyword>
<keyword evidence="9" id="KW-0963">Cytoplasm</keyword>
<evidence type="ECO:0000313" key="12">
    <source>
        <dbReference type="EMBL" id="HIR61544.1"/>
    </source>
</evidence>
<proteinExistence type="inferred from homology"/>
<dbReference type="GO" id="GO:0005524">
    <property type="term" value="F:ATP binding"/>
    <property type="evidence" value="ECO:0007669"/>
    <property type="project" value="UniProtKB-KW"/>
</dbReference>
<feature type="domain" description="tRNA-specific 2-thiouridylase MnmA-like C-terminal" evidence="10">
    <location>
        <begin position="283"/>
        <end position="340"/>
    </location>
</feature>
<gene>
    <name evidence="9 12" type="primary">mnmA</name>
    <name evidence="12" type="ORF">IAB37_08235</name>
</gene>
<keyword evidence="2 9" id="KW-0808">Transferase</keyword>
<evidence type="ECO:0000256" key="8">
    <source>
        <dbReference type="ARBA" id="ARBA00051542"/>
    </source>
</evidence>
<dbReference type="InterPro" id="IPR046884">
    <property type="entry name" value="MnmA-like_central"/>
</dbReference>
<comment type="catalytic activity">
    <reaction evidence="8 9">
        <text>S-sulfanyl-L-cysteinyl-[protein] + uridine(34) in tRNA + AH2 + ATP = 2-thiouridine(34) in tRNA + L-cysteinyl-[protein] + A + AMP + diphosphate + H(+)</text>
        <dbReference type="Rhea" id="RHEA:47032"/>
        <dbReference type="Rhea" id="RHEA-COMP:10131"/>
        <dbReference type="Rhea" id="RHEA-COMP:11726"/>
        <dbReference type="Rhea" id="RHEA-COMP:11727"/>
        <dbReference type="Rhea" id="RHEA-COMP:11728"/>
        <dbReference type="ChEBI" id="CHEBI:13193"/>
        <dbReference type="ChEBI" id="CHEBI:15378"/>
        <dbReference type="ChEBI" id="CHEBI:17499"/>
        <dbReference type="ChEBI" id="CHEBI:29950"/>
        <dbReference type="ChEBI" id="CHEBI:30616"/>
        <dbReference type="ChEBI" id="CHEBI:33019"/>
        <dbReference type="ChEBI" id="CHEBI:61963"/>
        <dbReference type="ChEBI" id="CHEBI:65315"/>
        <dbReference type="ChEBI" id="CHEBI:87170"/>
        <dbReference type="ChEBI" id="CHEBI:456215"/>
        <dbReference type="EC" id="2.8.1.13"/>
    </reaction>
</comment>
<comment type="subcellular location">
    <subcellularLocation>
        <location evidence="9">Cytoplasm</location>
    </subcellularLocation>
</comment>
<sequence length="348" mass="37698">MEKKVLVALSGGVDSAACARLLLDAGYEVAGCVLKMSPAHEGTVEDAKLTAEQLGIPLYVRDMQADFRQVIEYFMGEYAAGRTPNPCVVCNPTVKFKGMLAAADELGYPYIATGHYAGLRREGDRVYLTRGASAARDQSYMLCRLTQRELSRLIFPLSEMQKPDVRILAEEAGLSCAGKPDSQEICFIPDGDYAGYIEARLGKSPEGDFISPDGKPCGRHKGIIHYTVGQRKKLGIALGKPVFIRRIDPGENRIYLAWGGDEYDSGMTVSGLSETFPGAFRDGMRCGVKIRSRAAIAPCTLTLLGDGRAKVVFDRPERAPAAGQTAAFYDGEVVLGGGFIDSEMKNED</sequence>
<comment type="function">
    <text evidence="9">Catalyzes the 2-thiolation of uridine at the wobble position (U34) of tRNA, leading to the formation of s(2)U34.</text>
</comment>
<feature type="binding site" evidence="9">
    <location>
        <position position="34"/>
    </location>
    <ligand>
        <name>ATP</name>
        <dbReference type="ChEBI" id="CHEBI:30616"/>
    </ligand>
</feature>
<keyword evidence="7" id="KW-1015">Disulfide bond</keyword>
<dbReference type="EC" id="2.8.1.13" evidence="9"/>
<dbReference type="Pfam" id="PF20259">
    <property type="entry name" value="tRNA_Me_trans_M"/>
    <property type="match status" value="1"/>
</dbReference>